<dbReference type="CDD" id="cd02042">
    <property type="entry name" value="ParAB_family"/>
    <property type="match status" value="1"/>
</dbReference>
<proteinExistence type="predicted"/>
<comment type="caution">
    <text evidence="2">The sequence shown here is derived from an EMBL/GenBank/DDBJ whole genome shotgun (WGS) entry which is preliminary data.</text>
</comment>
<reference evidence="2 3" key="1">
    <citation type="submission" date="2020-12" db="EMBL/GenBank/DDBJ databases">
        <title>Sphingomonas sp.</title>
        <authorList>
            <person name="Kim M.K."/>
        </authorList>
    </citation>
    <scope>NUCLEOTIDE SEQUENCE [LARGE SCALE GENOMIC DNA]</scope>
    <source>
        <strain evidence="2 3">BT552</strain>
    </source>
</reference>
<dbReference type="PANTHER" id="PTHR13696:SF99">
    <property type="entry name" value="COBYRINIC ACID AC-DIAMIDE SYNTHASE"/>
    <property type="match status" value="1"/>
</dbReference>
<dbReference type="Pfam" id="PF13614">
    <property type="entry name" value="AAA_31"/>
    <property type="match status" value="1"/>
</dbReference>
<feature type="domain" description="AAA" evidence="1">
    <location>
        <begin position="1"/>
        <end position="202"/>
    </location>
</feature>
<name>A0ABS2D8T6_9SPHN</name>
<dbReference type="Proteomes" id="UP000763641">
    <property type="component" value="Unassembled WGS sequence"/>
</dbReference>
<sequence>MKIITLYNHKGGVSKTTTTFNLAHLLAERGGRVLVVDADPQCNLTELLISQTIQEADTKEADTGVPQPLPGSTILEALRPRIDGDVPEVDIDSVELIPVSPNMLLLRGDVNLSDIEDSLAEAHTQRFSNKTHEKRTYVAMGSFIERLAVKHSIDYVLIDVGPSSGALTRACFLVCDGFFVPSMPDRFNVQAIGTLSTILRRWISEHQQIYASFIDQGLPIRPGTPLFLGIISQNFKMISGKPKKSYELWISRMPGRYSDKLKPALDGAIEGVSLSQGITAEDCIVAKIPDFVGLAPLMQETGKPVFGIEKNDTRIVNEGHPWQGKVWDQAVERMTSYKSELSRLAERVETLS</sequence>
<dbReference type="InterPro" id="IPR025669">
    <property type="entry name" value="AAA_dom"/>
</dbReference>
<accession>A0ABS2D8T6</accession>
<protein>
    <submittedName>
        <fullName evidence="2">ParA family protein</fullName>
    </submittedName>
</protein>
<dbReference type="RefSeq" id="WP_204198575.1">
    <property type="nucleotide sequence ID" value="NZ_JAFEMC010000002.1"/>
</dbReference>
<dbReference type="Gene3D" id="3.40.50.300">
    <property type="entry name" value="P-loop containing nucleotide triphosphate hydrolases"/>
    <property type="match status" value="1"/>
</dbReference>
<evidence type="ECO:0000313" key="2">
    <source>
        <dbReference type="EMBL" id="MBM6576464.1"/>
    </source>
</evidence>
<evidence type="ECO:0000259" key="1">
    <source>
        <dbReference type="Pfam" id="PF13614"/>
    </source>
</evidence>
<dbReference type="InterPro" id="IPR050678">
    <property type="entry name" value="DNA_Partitioning_ATPase"/>
</dbReference>
<organism evidence="2 3">
    <name type="scientific">Sphingomonas longa</name>
    <dbReference type="NCBI Taxonomy" id="2778730"/>
    <lineage>
        <taxon>Bacteria</taxon>
        <taxon>Pseudomonadati</taxon>
        <taxon>Pseudomonadota</taxon>
        <taxon>Alphaproteobacteria</taxon>
        <taxon>Sphingomonadales</taxon>
        <taxon>Sphingomonadaceae</taxon>
        <taxon>Sphingomonas</taxon>
    </lineage>
</organism>
<keyword evidence="3" id="KW-1185">Reference proteome</keyword>
<dbReference type="SUPFAM" id="SSF52540">
    <property type="entry name" value="P-loop containing nucleoside triphosphate hydrolases"/>
    <property type="match status" value="1"/>
</dbReference>
<evidence type="ECO:0000313" key="3">
    <source>
        <dbReference type="Proteomes" id="UP000763641"/>
    </source>
</evidence>
<dbReference type="PANTHER" id="PTHR13696">
    <property type="entry name" value="P-LOOP CONTAINING NUCLEOSIDE TRIPHOSPHATE HYDROLASE"/>
    <property type="match status" value="1"/>
</dbReference>
<dbReference type="InterPro" id="IPR027417">
    <property type="entry name" value="P-loop_NTPase"/>
</dbReference>
<dbReference type="EMBL" id="JAFEMC010000002">
    <property type="protein sequence ID" value="MBM6576464.1"/>
    <property type="molecule type" value="Genomic_DNA"/>
</dbReference>
<gene>
    <name evidence="2" type="ORF">ILT43_08765</name>
</gene>